<comment type="caution">
    <text evidence="2">The sequence shown here is derived from an EMBL/GenBank/DDBJ whole genome shotgun (WGS) entry which is preliminary data.</text>
</comment>
<dbReference type="EMBL" id="LAZR01029994">
    <property type="protein sequence ID" value="KKL57924.1"/>
    <property type="molecule type" value="Genomic_DNA"/>
</dbReference>
<protein>
    <recommendedName>
        <fullName evidence="3">ABC-2 type transporter domain-containing protein</fullName>
    </recommendedName>
</protein>
<evidence type="ECO:0008006" key="3">
    <source>
        <dbReference type="Google" id="ProtNLM"/>
    </source>
</evidence>
<feature type="transmembrane region" description="Helical" evidence="1">
    <location>
        <begin position="85"/>
        <end position="103"/>
    </location>
</feature>
<reference evidence="2" key="1">
    <citation type="journal article" date="2015" name="Nature">
        <title>Complex archaea that bridge the gap between prokaryotes and eukaryotes.</title>
        <authorList>
            <person name="Spang A."/>
            <person name="Saw J.H."/>
            <person name="Jorgensen S.L."/>
            <person name="Zaremba-Niedzwiedzka K."/>
            <person name="Martijn J."/>
            <person name="Lind A.E."/>
            <person name="van Eijk R."/>
            <person name="Schleper C."/>
            <person name="Guy L."/>
            <person name="Ettema T.J."/>
        </authorList>
    </citation>
    <scope>NUCLEOTIDE SEQUENCE</scope>
</reference>
<organism evidence="2">
    <name type="scientific">marine sediment metagenome</name>
    <dbReference type="NCBI Taxonomy" id="412755"/>
    <lineage>
        <taxon>unclassified sequences</taxon>
        <taxon>metagenomes</taxon>
        <taxon>ecological metagenomes</taxon>
    </lineage>
</organism>
<name>A0A0F9D8L8_9ZZZZ</name>
<gene>
    <name evidence="2" type="ORF">LCGC14_2230540</name>
</gene>
<accession>A0A0F9D8L8</accession>
<keyword evidence="1" id="KW-1133">Transmembrane helix</keyword>
<sequence>VAVLGYIGMILLGAAYVSVGLFASTLTRHQLVAGLVGIAILTFMTAGVYLLVLIVPAEHAQTVGRLNMMTYFSDFSKGIFDTRSLVFFVSVTAFFLFLSVKVLESRRWR</sequence>
<proteinExistence type="predicted"/>
<evidence type="ECO:0000256" key="1">
    <source>
        <dbReference type="SAM" id="Phobius"/>
    </source>
</evidence>
<keyword evidence="1" id="KW-0472">Membrane</keyword>
<keyword evidence="1" id="KW-0812">Transmembrane</keyword>
<evidence type="ECO:0000313" key="2">
    <source>
        <dbReference type="EMBL" id="KKL57924.1"/>
    </source>
</evidence>
<feature type="non-terminal residue" evidence="2">
    <location>
        <position position="1"/>
    </location>
</feature>
<feature type="transmembrane region" description="Helical" evidence="1">
    <location>
        <begin position="6"/>
        <end position="24"/>
    </location>
</feature>
<feature type="transmembrane region" description="Helical" evidence="1">
    <location>
        <begin position="31"/>
        <end position="55"/>
    </location>
</feature>
<dbReference type="AlphaFoldDB" id="A0A0F9D8L8"/>